<evidence type="ECO:0000256" key="1">
    <source>
        <dbReference type="SAM" id="MobiDB-lite"/>
    </source>
</evidence>
<feature type="compositionally biased region" description="Low complexity" evidence="1">
    <location>
        <begin position="140"/>
        <end position="162"/>
    </location>
</feature>
<feature type="region of interest" description="Disordered" evidence="1">
    <location>
        <begin position="79"/>
        <end position="101"/>
    </location>
</feature>
<protein>
    <submittedName>
        <fullName evidence="2">Uncharacterized protein</fullName>
    </submittedName>
</protein>
<feature type="region of interest" description="Disordered" evidence="1">
    <location>
        <begin position="116"/>
        <end position="174"/>
    </location>
</feature>
<comment type="caution">
    <text evidence="2">The sequence shown here is derived from an EMBL/GenBank/DDBJ whole genome shotgun (WGS) entry which is preliminary data.</text>
</comment>
<feature type="region of interest" description="Disordered" evidence="1">
    <location>
        <begin position="18"/>
        <end position="49"/>
    </location>
</feature>
<proteinExistence type="predicted"/>
<dbReference type="AlphaFoldDB" id="A0AAN8P2A7"/>
<organism evidence="2 3">
    <name type="scientific">Polyplax serrata</name>
    <name type="common">Common mouse louse</name>
    <dbReference type="NCBI Taxonomy" id="468196"/>
    <lineage>
        <taxon>Eukaryota</taxon>
        <taxon>Metazoa</taxon>
        <taxon>Ecdysozoa</taxon>
        <taxon>Arthropoda</taxon>
        <taxon>Hexapoda</taxon>
        <taxon>Insecta</taxon>
        <taxon>Pterygota</taxon>
        <taxon>Neoptera</taxon>
        <taxon>Paraneoptera</taxon>
        <taxon>Psocodea</taxon>
        <taxon>Troctomorpha</taxon>
        <taxon>Phthiraptera</taxon>
        <taxon>Anoplura</taxon>
        <taxon>Polyplacidae</taxon>
        <taxon>Polyplax</taxon>
    </lineage>
</organism>
<accession>A0AAN8P2A7</accession>
<name>A0AAN8P2A7_POLSC</name>
<gene>
    <name evidence="2" type="ORF">RUM43_013150</name>
</gene>
<evidence type="ECO:0000313" key="3">
    <source>
        <dbReference type="Proteomes" id="UP001372834"/>
    </source>
</evidence>
<dbReference type="EMBL" id="JAWJWE010000041">
    <property type="protein sequence ID" value="KAK6618759.1"/>
    <property type="molecule type" value="Genomic_DNA"/>
</dbReference>
<dbReference type="Proteomes" id="UP001372834">
    <property type="component" value="Unassembled WGS sequence"/>
</dbReference>
<reference evidence="2 3" key="1">
    <citation type="submission" date="2023-10" db="EMBL/GenBank/DDBJ databases">
        <title>Genomes of two closely related lineages of the louse Polyplax serrata with different host specificities.</title>
        <authorList>
            <person name="Martinu J."/>
            <person name="Tarabai H."/>
            <person name="Stefka J."/>
            <person name="Hypsa V."/>
        </authorList>
    </citation>
    <scope>NUCLEOTIDE SEQUENCE [LARGE SCALE GENOMIC DNA]</scope>
    <source>
        <strain evidence="2">HR10_N</strain>
    </source>
</reference>
<feature type="compositionally biased region" description="Basic and acidic residues" evidence="1">
    <location>
        <begin position="116"/>
        <end position="139"/>
    </location>
</feature>
<sequence>MLEPDNCTKSMTILKLSPSQQMKTAVGKKESIKMDDAEDGSNNLGQKTNNNQLIRKSDSLHFLRADNFLRMSDLRAGDLTKSNRSEESKKSMTNRTGEVTDALRLSESLSLIKSNEINRTKTDGKKESDKKMLPDDLRTNRTINNNNNTSNNNNSNNINSTGSGNGVPLAGSVGQQSRNNISFSVASLLADTRPRKSPSVYHSESPSPTVCLYIIYYLLFKSRSNV</sequence>
<evidence type="ECO:0000313" key="2">
    <source>
        <dbReference type="EMBL" id="KAK6618759.1"/>
    </source>
</evidence>
<feature type="compositionally biased region" description="Basic and acidic residues" evidence="1">
    <location>
        <begin position="79"/>
        <end position="90"/>
    </location>
</feature>
<feature type="compositionally biased region" description="Polar residues" evidence="1">
    <location>
        <begin position="40"/>
        <end position="49"/>
    </location>
</feature>